<evidence type="ECO:0000313" key="1">
    <source>
        <dbReference type="EMBL" id="KAJ6676890.1"/>
    </source>
</evidence>
<proteinExistence type="predicted"/>
<dbReference type="EMBL" id="JAPFFL010000015">
    <property type="protein sequence ID" value="KAJ6676890.1"/>
    <property type="molecule type" value="Genomic_DNA"/>
</dbReference>
<sequence length="111" mass="12973">MRGQCANRAWLEELRSGLWILDLRWSLPRGSPFSSFFLLSTVSLRQTNSLNWATGFRVTISSKGDKDGIWLKTYKSSLIIDLYVKQQHTVIDQQEQHYQFLNFINQSNQMS</sequence>
<comment type="caution">
    <text evidence="1">The sequence shown here is derived from an EMBL/GenBank/DDBJ whole genome shotgun (WGS) entry which is preliminary data.</text>
</comment>
<dbReference type="Proteomes" id="UP001151529">
    <property type="component" value="Chromosome 15Z"/>
</dbReference>
<organism evidence="1 2">
    <name type="scientific">Salix viminalis</name>
    <name type="common">Common osier</name>
    <name type="synonym">Basket willow</name>
    <dbReference type="NCBI Taxonomy" id="40686"/>
    <lineage>
        <taxon>Eukaryota</taxon>
        <taxon>Viridiplantae</taxon>
        <taxon>Streptophyta</taxon>
        <taxon>Embryophyta</taxon>
        <taxon>Tracheophyta</taxon>
        <taxon>Spermatophyta</taxon>
        <taxon>Magnoliopsida</taxon>
        <taxon>eudicotyledons</taxon>
        <taxon>Gunneridae</taxon>
        <taxon>Pentapetalae</taxon>
        <taxon>rosids</taxon>
        <taxon>fabids</taxon>
        <taxon>Malpighiales</taxon>
        <taxon>Salicaceae</taxon>
        <taxon>Saliceae</taxon>
        <taxon>Salix</taxon>
    </lineage>
</organism>
<name>A0A9Q0SH64_SALVM</name>
<protein>
    <submittedName>
        <fullName evidence="1">Uncharacterized protein</fullName>
    </submittedName>
</protein>
<keyword evidence="2" id="KW-1185">Reference proteome</keyword>
<gene>
    <name evidence="1" type="ORF">OIU85_010103</name>
</gene>
<reference evidence="1" key="2">
    <citation type="journal article" date="2023" name="Int. J. Mol. Sci.">
        <title>De Novo Assembly and Annotation of 11 Diverse Shrub Willow (Salix) Genomes Reveals Novel Gene Organization in Sex-Linked Regions.</title>
        <authorList>
            <person name="Hyden B."/>
            <person name="Feng K."/>
            <person name="Yates T.B."/>
            <person name="Jawdy S."/>
            <person name="Cereghino C."/>
            <person name="Smart L.B."/>
            <person name="Muchero W."/>
        </authorList>
    </citation>
    <scope>NUCLEOTIDE SEQUENCE [LARGE SCALE GENOMIC DNA]</scope>
    <source>
        <tissue evidence="1">Shoot tip</tissue>
    </source>
</reference>
<accession>A0A9Q0SH64</accession>
<reference evidence="1" key="1">
    <citation type="submission" date="2022-11" db="EMBL/GenBank/DDBJ databases">
        <authorList>
            <person name="Hyden B.L."/>
            <person name="Feng K."/>
            <person name="Yates T."/>
            <person name="Jawdy S."/>
            <person name="Smart L.B."/>
            <person name="Muchero W."/>
        </authorList>
    </citation>
    <scope>NUCLEOTIDE SEQUENCE</scope>
    <source>
        <tissue evidence="1">Shoot tip</tissue>
    </source>
</reference>
<evidence type="ECO:0000313" key="2">
    <source>
        <dbReference type="Proteomes" id="UP001151529"/>
    </source>
</evidence>
<dbReference type="AlphaFoldDB" id="A0A9Q0SH64"/>